<evidence type="ECO:0000313" key="6">
    <source>
        <dbReference type="Proteomes" id="UP000631114"/>
    </source>
</evidence>
<proteinExistence type="inferred from homology"/>
<dbReference type="InterPro" id="IPR017998">
    <property type="entry name" value="Chaperone_TCP-1"/>
</dbReference>
<dbReference type="GO" id="GO:0042026">
    <property type="term" value="P:protein refolding"/>
    <property type="evidence" value="ECO:0007669"/>
    <property type="project" value="InterPro"/>
</dbReference>
<accession>A0A835HRS9</accession>
<comment type="caution">
    <text evidence="5">The sequence shown here is derived from an EMBL/GenBank/DDBJ whole genome shotgun (WGS) entry which is preliminary data.</text>
</comment>
<comment type="similarity">
    <text evidence="1">Belongs to the chaperonin (HSP60) family.</text>
</comment>
<dbReference type="SUPFAM" id="SSF54849">
    <property type="entry name" value="GroEL-intermediate domain like"/>
    <property type="match status" value="1"/>
</dbReference>
<dbReference type="EMBL" id="JADFTS010000005">
    <property type="protein sequence ID" value="KAF9604650.1"/>
    <property type="molecule type" value="Genomic_DNA"/>
</dbReference>
<protein>
    <submittedName>
        <fullName evidence="5">Uncharacterized protein</fullName>
    </submittedName>
</protein>
<evidence type="ECO:0000256" key="4">
    <source>
        <dbReference type="ARBA" id="ARBA00023186"/>
    </source>
</evidence>
<keyword evidence="3" id="KW-0067">ATP-binding</keyword>
<reference evidence="5 6" key="1">
    <citation type="submission" date="2020-10" db="EMBL/GenBank/DDBJ databases">
        <title>The Coptis chinensis genome and diversification of protoberbering-type alkaloids.</title>
        <authorList>
            <person name="Wang B."/>
            <person name="Shu S."/>
            <person name="Song C."/>
            <person name="Liu Y."/>
        </authorList>
    </citation>
    <scope>NUCLEOTIDE SEQUENCE [LARGE SCALE GENOMIC DNA]</scope>
    <source>
        <strain evidence="5">HL-2020</strain>
        <tissue evidence="5">Leaf</tissue>
    </source>
</reference>
<dbReference type="GO" id="GO:0005524">
    <property type="term" value="F:ATP binding"/>
    <property type="evidence" value="ECO:0007669"/>
    <property type="project" value="UniProtKB-KW"/>
</dbReference>
<dbReference type="AlphaFoldDB" id="A0A835HRS9"/>
<evidence type="ECO:0000256" key="2">
    <source>
        <dbReference type="ARBA" id="ARBA00022741"/>
    </source>
</evidence>
<keyword evidence="2" id="KW-0547">Nucleotide-binding</keyword>
<name>A0A835HRS9_9MAGN</name>
<gene>
    <name evidence="5" type="ORF">IFM89_008981</name>
</gene>
<dbReference type="GO" id="GO:0140662">
    <property type="term" value="F:ATP-dependent protein folding chaperone"/>
    <property type="evidence" value="ECO:0007669"/>
    <property type="project" value="InterPro"/>
</dbReference>
<keyword evidence="4" id="KW-0143">Chaperone</keyword>
<dbReference type="PANTHER" id="PTHR45633">
    <property type="entry name" value="60 KDA HEAT SHOCK PROTEIN, MITOCHONDRIAL"/>
    <property type="match status" value="1"/>
</dbReference>
<evidence type="ECO:0000256" key="1">
    <source>
        <dbReference type="ARBA" id="ARBA00006607"/>
    </source>
</evidence>
<dbReference type="InterPro" id="IPR027413">
    <property type="entry name" value="GROEL-like_equatorial_sf"/>
</dbReference>
<dbReference type="InterPro" id="IPR001844">
    <property type="entry name" value="Cpn60/GroEL"/>
</dbReference>
<keyword evidence="6" id="KW-1185">Reference proteome</keyword>
<organism evidence="5 6">
    <name type="scientific">Coptis chinensis</name>
    <dbReference type="NCBI Taxonomy" id="261450"/>
    <lineage>
        <taxon>Eukaryota</taxon>
        <taxon>Viridiplantae</taxon>
        <taxon>Streptophyta</taxon>
        <taxon>Embryophyta</taxon>
        <taxon>Tracheophyta</taxon>
        <taxon>Spermatophyta</taxon>
        <taxon>Magnoliopsida</taxon>
        <taxon>Ranunculales</taxon>
        <taxon>Ranunculaceae</taxon>
        <taxon>Coptidoideae</taxon>
        <taxon>Coptis</taxon>
    </lineage>
</organism>
<dbReference type="Gene3D" id="3.30.260.10">
    <property type="entry name" value="TCP-1-like chaperonin intermediate domain"/>
    <property type="match status" value="1"/>
</dbReference>
<evidence type="ECO:0000313" key="5">
    <source>
        <dbReference type="EMBL" id="KAF9604650.1"/>
    </source>
</evidence>
<evidence type="ECO:0000256" key="3">
    <source>
        <dbReference type="ARBA" id="ARBA00022840"/>
    </source>
</evidence>
<dbReference type="PRINTS" id="PR00304">
    <property type="entry name" value="TCOMPLEXTCP1"/>
</dbReference>
<dbReference type="Gene3D" id="1.10.560.10">
    <property type="entry name" value="GroEL-like equatorial domain"/>
    <property type="match status" value="2"/>
</dbReference>
<dbReference type="Proteomes" id="UP000631114">
    <property type="component" value="Unassembled WGS sequence"/>
</dbReference>
<sequence length="208" mass="22247">MSVLFTRVIGTLPTISPPLSRSPLSVYFALFTSRTNDSETIQVPLPISTPQQFNNSYGFSVFPSAIHSLLKQIGSEETIYCEKKATRFVRRANAKEIAFGGASRTALQAGIDKLLIFVGVTLGPRGRNVVLDEYGSPKVVNDGKELIKTIQGLVAELEKKARSIEGRDDVKAAATISAGNDEDIGIMIADAIDKVGADGVLSIESSSS</sequence>
<dbReference type="OrthoDB" id="1938843at2759"/>
<dbReference type="SUPFAM" id="SSF48592">
    <property type="entry name" value="GroEL equatorial domain-like"/>
    <property type="match status" value="1"/>
</dbReference>
<dbReference type="InterPro" id="IPR027410">
    <property type="entry name" value="TCP-1-like_intermed_sf"/>
</dbReference>